<proteinExistence type="predicted"/>
<dbReference type="Pfam" id="PF07077">
    <property type="entry name" value="DUF1345"/>
    <property type="match status" value="1"/>
</dbReference>
<dbReference type="RefSeq" id="WP_037232731.1">
    <property type="nucleotide sequence ID" value="NZ_JAEMUK010000081.1"/>
</dbReference>
<dbReference type="AlphaFoldDB" id="A0A8I1GIB5"/>
<reference evidence="3 4" key="1">
    <citation type="submission" date="2020-12" db="EMBL/GenBank/DDBJ databases">
        <title>Revised draft genomes of Rhodomicrobium vannielii ATCC 17100 and Rhodomicrobium udaipurense JA643.</title>
        <authorList>
            <person name="Conners E.M."/>
            <person name="Davenport E.J."/>
            <person name="Bose A."/>
        </authorList>
    </citation>
    <scope>NUCLEOTIDE SEQUENCE [LARGE SCALE GENOMIC DNA]</scope>
    <source>
        <strain evidence="3 4">JA643</strain>
    </source>
</reference>
<evidence type="ECO:0000313" key="4">
    <source>
        <dbReference type="Proteomes" id="UP000623250"/>
    </source>
</evidence>
<comment type="caution">
    <text evidence="3">The sequence shown here is derived from an EMBL/GenBank/DDBJ whole genome shotgun (WGS) entry which is preliminary data.</text>
</comment>
<accession>A0A8I1GIB5</accession>
<dbReference type="PROSITE" id="PS51318">
    <property type="entry name" value="TAT"/>
    <property type="match status" value="1"/>
</dbReference>
<feature type="transmembrane region" description="Helical" evidence="2">
    <location>
        <begin position="246"/>
        <end position="270"/>
    </location>
</feature>
<feature type="region of interest" description="Disordered" evidence="1">
    <location>
        <begin position="1"/>
        <end position="37"/>
    </location>
</feature>
<keyword evidence="2" id="KW-0472">Membrane</keyword>
<keyword evidence="4" id="KW-1185">Reference proteome</keyword>
<dbReference type="InterPro" id="IPR006311">
    <property type="entry name" value="TAT_signal"/>
</dbReference>
<name>A0A8I1GIB5_9HYPH</name>
<gene>
    <name evidence="3" type="ORF">JDN41_14775</name>
</gene>
<dbReference type="Proteomes" id="UP000623250">
    <property type="component" value="Unassembled WGS sequence"/>
</dbReference>
<dbReference type="InterPro" id="IPR009781">
    <property type="entry name" value="DUF1345"/>
</dbReference>
<protein>
    <submittedName>
        <fullName evidence="3">DUF1345 domain-containing protein</fullName>
    </submittedName>
</protein>
<dbReference type="EMBL" id="JAEMUK010000081">
    <property type="protein sequence ID" value="MBJ7544816.1"/>
    <property type="molecule type" value="Genomic_DNA"/>
</dbReference>
<keyword evidence="2" id="KW-1133">Transmembrane helix</keyword>
<sequence>MTSSRARSRRRALKGGGAQADAAATSPESGGEGLPEKANRAGLHHARRRGWYHPVSFWESLSIRPRFYSAVLVGSLAYGLLPDSLALAVRAAITWDLGGLTYLFLALRLDFTSDAAKIQKRAARRDDSRLVILTIILLAIAASFAAIMAVGLEAKLPETSAKEKMALAALALVTLIISWSVTQIAFALHYAHAFYRPDPGSDAGRGLEFPGCERPDYWDFLYFATSIGAASQTSDTLVKSHALRRLVTLHAVVSFFFNTAVLALTVNIAASLTG</sequence>
<feature type="transmembrane region" description="Helical" evidence="2">
    <location>
        <begin position="130"/>
        <end position="152"/>
    </location>
</feature>
<organism evidence="3 4">
    <name type="scientific">Rhodomicrobium udaipurense</name>
    <dbReference type="NCBI Taxonomy" id="1202716"/>
    <lineage>
        <taxon>Bacteria</taxon>
        <taxon>Pseudomonadati</taxon>
        <taxon>Pseudomonadota</taxon>
        <taxon>Alphaproteobacteria</taxon>
        <taxon>Hyphomicrobiales</taxon>
        <taxon>Hyphomicrobiaceae</taxon>
        <taxon>Rhodomicrobium</taxon>
    </lineage>
</organism>
<evidence type="ECO:0000256" key="2">
    <source>
        <dbReference type="SAM" id="Phobius"/>
    </source>
</evidence>
<keyword evidence="2" id="KW-0812">Transmembrane</keyword>
<feature type="compositionally biased region" description="Basic residues" evidence="1">
    <location>
        <begin position="1"/>
        <end position="13"/>
    </location>
</feature>
<evidence type="ECO:0000313" key="3">
    <source>
        <dbReference type="EMBL" id="MBJ7544816.1"/>
    </source>
</evidence>
<feature type="transmembrane region" description="Helical" evidence="2">
    <location>
        <begin position="164"/>
        <end position="188"/>
    </location>
</feature>
<evidence type="ECO:0000256" key="1">
    <source>
        <dbReference type="SAM" id="MobiDB-lite"/>
    </source>
</evidence>